<dbReference type="Proteomes" id="UP001183777">
    <property type="component" value="Unassembled WGS sequence"/>
</dbReference>
<protein>
    <submittedName>
        <fullName evidence="1">Uncharacterized protein</fullName>
    </submittedName>
</protein>
<evidence type="ECO:0000313" key="1">
    <source>
        <dbReference type="EMBL" id="MDT0432912.1"/>
    </source>
</evidence>
<evidence type="ECO:0000313" key="2">
    <source>
        <dbReference type="Proteomes" id="UP001183777"/>
    </source>
</evidence>
<proteinExistence type="predicted"/>
<dbReference type="EMBL" id="JAVREX010000033">
    <property type="protein sequence ID" value="MDT0432912.1"/>
    <property type="molecule type" value="Genomic_DNA"/>
</dbReference>
<sequence>MEFDLPIPSPEDGDRAIEIFDRIVEGSEAGYHRLSICLKTDKGGALGGISYTQHHDGADDVLTIDPGAAVFFCHLLAIGISSDARACTFVMRTIPPVGEEIVYGWNVEDGDPKPLNRAEVFDVYCHNPITGELIAPPSGVEYQDAPVIHF</sequence>
<gene>
    <name evidence="1" type="ORF">RM649_35510</name>
</gene>
<organism evidence="1 2">
    <name type="scientific">Streptomyces salyersiae</name>
    <dbReference type="NCBI Taxonomy" id="3075530"/>
    <lineage>
        <taxon>Bacteria</taxon>
        <taxon>Bacillati</taxon>
        <taxon>Actinomycetota</taxon>
        <taxon>Actinomycetes</taxon>
        <taxon>Kitasatosporales</taxon>
        <taxon>Streptomycetaceae</taxon>
        <taxon>Streptomyces</taxon>
    </lineage>
</organism>
<keyword evidence="2" id="KW-1185">Reference proteome</keyword>
<reference evidence="2" key="1">
    <citation type="submission" date="2023-07" db="EMBL/GenBank/DDBJ databases">
        <title>30 novel species of actinomycetes from the DSMZ collection.</title>
        <authorList>
            <person name="Nouioui I."/>
        </authorList>
    </citation>
    <scope>NUCLEOTIDE SEQUENCE [LARGE SCALE GENOMIC DNA]</scope>
    <source>
        <strain evidence="2">DSM 41770</strain>
    </source>
</reference>
<accession>A0ABU2RVR1</accession>
<name>A0ABU2RVR1_9ACTN</name>
<comment type="caution">
    <text evidence="1">The sequence shown here is derived from an EMBL/GenBank/DDBJ whole genome shotgun (WGS) entry which is preliminary data.</text>
</comment>
<dbReference type="RefSeq" id="WP_311661852.1">
    <property type="nucleotide sequence ID" value="NZ_JAVREX010000033.1"/>
</dbReference>